<dbReference type="EMBL" id="CACRUE010000033">
    <property type="protein sequence ID" value="VYU30552.1"/>
    <property type="molecule type" value="Genomic_DNA"/>
</dbReference>
<keyword evidence="5 7" id="KW-1133">Transmembrane helix</keyword>
<dbReference type="InterPro" id="IPR027470">
    <property type="entry name" value="Cation_efflux_CTD"/>
</dbReference>
<feature type="transmembrane region" description="Helical" evidence="7">
    <location>
        <begin position="179"/>
        <end position="197"/>
    </location>
</feature>
<dbReference type="GO" id="GO:0015086">
    <property type="term" value="F:cadmium ion transmembrane transporter activity"/>
    <property type="evidence" value="ECO:0007669"/>
    <property type="project" value="TreeGrafter"/>
</dbReference>
<evidence type="ECO:0000256" key="5">
    <source>
        <dbReference type="ARBA" id="ARBA00022989"/>
    </source>
</evidence>
<keyword evidence="6 7" id="KW-0472">Membrane</keyword>
<evidence type="ECO:0000256" key="2">
    <source>
        <dbReference type="ARBA" id="ARBA00008114"/>
    </source>
</evidence>
<dbReference type="NCBIfam" id="TIGR01297">
    <property type="entry name" value="CDF"/>
    <property type="match status" value="1"/>
</dbReference>
<dbReference type="PANTHER" id="PTHR43840">
    <property type="entry name" value="MITOCHONDRIAL METAL TRANSPORTER 1-RELATED"/>
    <property type="match status" value="1"/>
</dbReference>
<sequence length="287" mass="31998">MDKYKKVKNILLFILVANLVVAFLKLIVGGYINSSSVLADGFHSLSDSASNIVGIVGISIAARPRDKKHPYGHTKFEMLSSLFIGIMMVFIALKIMGEAILNIKNPESLNMTNVSIVILVITLIINIIVSKYEYSVGKKINSYILISDSLHTKSDVYVSIGVLVTLICIKLGFPVIIDKVVSFVVGIFILHGAYEIFKSTIKILVDGAIIEENVIREIVVEFKEIKDIKNIRSRGSENDIHIDMDIMVEPDMTVEKSHELSHSIENTMRAKINQNIQVATHIEPFKK</sequence>
<comment type="similarity">
    <text evidence="2">Belongs to the cation diffusion facilitator (CDF) transporter (TC 2.A.4) family.</text>
</comment>
<dbReference type="GO" id="GO:0015341">
    <property type="term" value="F:zinc efflux antiporter activity"/>
    <property type="evidence" value="ECO:0007669"/>
    <property type="project" value="TreeGrafter"/>
</dbReference>
<dbReference type="InterPro" id="IPR002524">
    <property type="entry name" value="Cation_efflux"/>
</dbReference>
<comment type="subcellular location">
    <subcellularLocation>
        <location evidence="1">Membrane</location>
        <topology evidence="1">Multi-pass membrane protein</topology>
    </subcellularLocation>
</comment>
<dbReference type="SUPFAM" id="SSF160240">
    <property type="entry name" value="Cation efflux protein cytoplasmic domain-like"/>
    <property type="match status" value="1"/>
</dbReference>
<evidence type="ECO:0000256" key="4">
    <source>
        <dbReference type="ARBA" id="ARBA00022692"/>
    </source>
</evidence>
<feature type="domain" description="Cation efflux protein transmembrane" evidence="8">
    <location>
        <begin position="12"/>
        <end position="205"/>
    </location>
</feature>
<feature type="transmembrane region" description="Helical" evidence="7">
    <location>
        <begin position="76"/>
        <end position="96"/>
    </location>
</feature>
<organism evidence="10">
    <name type="scientific">Intestinibacter bartlettii</name>
    <dbReference type="NCBI Taxonomy" id="261299"/>
    <lineage>
        <taxon>Bacteria</taxon>
        <taxon>Bacillati</taxon>
        <taxon>Bacillota</taxon>
        <taxon>Clostridia</taxon>
        <taxon>Peptostreptococcales</taxon>
        <taxon>Peptostreptococcaceae</taxon>
        <taxon>Intestinibacter</taxon>
    </lineage>
</organism>
<dbReference type="Gene3D" id="1.20.1510.10">
    <property type="entry name" value="Cation efflux protein transmembrane domain"/>
    <property type="match status" value="1"/>
</dbReference>
<dbReference type="Gene3D" id="3.30.70.1350">
    <property type="entry name" value="Cation efflux protein, cytoplasmic domain"/>
    <property type="match status" value="1"/>
</dbReference>
<evidence type="ECO:0000256" key="1">
    <source>
        <dbReference type="ARBA" id="ARBA00004141"/>
    </source>
</evidence>
<dbReference type="InterPro" id="IPR058533">
    <property type="entry name" value="Cation_efflux_TM"/>
</dbReference>
<accession>A0A6N3DQH4</accession>
<dbReference type="FunFam" id="1.20.1510.10:FF:000006">
    <property type="entry name" value="Divalent cation efflux transporter"/>
    <property type="match status" value="1"/>
</dbReference>
<proteinExistence type="inferred from homology"/>
<dbReference type="Pfam" id="PF16916">
    <property type="entry name" value="ZT_dimer"/>
    <property type="match status" value="1"/>
</dbReference>
<dbReference type="InterPro" id="IPR050291">
    <property type="entry name" value="CDF_Transporter"/>
</dbReference>
<name>A0A6N3DQH4_9FIRM</name>
<dbReference type="SUPFAM" id="SSF161111">
    <property type="entry name" value="Cation efflux protein transmembrane domain-like"/>
    <property type="match status" value="1"/>
</dbReference>
<protein>
    <submittedName>
        <fullName evidence="10">Putative cation efflux system protein/MT2084</fullName>
    </submittedName>
</protein>
<evidence type="ECO:0000256" key="7">
    <source>
        <dbReference type="SAM" id="Phobius"/>
    </source>
</evidence>
<evidence type="ECO:0000313" key="10">
    <source>
        <dbReference type="EMBL" id="VYU30552.1"/>
    </source>
</evidence>
<keyword evidence="4 7" id="KW-0812">Transmembrane</keyword>
<feature type="transmembrane region" description="Helical" evidence="7">
    <location>
        <begin position="12"/>
        <end position="32"/>
    </location>
</feature>
<reference evidence="10" key="1">
    <citation type="submission" date="2019-11" db="EMBL/GenBank/DDBJ databases">
        <authorList>
            <person name="Feng L."/>
        </authorList>
    </citation>
    <scope>NUCLEOTIDE SEQUENCE</scope>
    <source>
        <strain evidence="10">IbartlettiiLFYP30</strain>
    </source>
</reference>
<dbReference type="AlphaFoldDB" id="A0A6N3DQH4"/>
<dbReference type="RefSeq" id="WP_156531018.1">
    <property type="nucleotide sequence ID" value="NZ_CACRUE010000033.1"/>
</dbReference>
<feature type="transmembrane region" description="Helical" evidence="7">
    <location>
        <begin position="116"/>
        <end position="134"/>
    </location>
</feature>
<evidence type="ECO:0000259" key="9">
    <source>
        <dbReference type="Pfam" id="PF16916"/>
    </source>
</evidence>
<keyword evidence="3" id="KW-0813">Transport</keyword>
<dbReference type="GO" id="GO:0006882">
    <property type="term" value="P:intracellular zinc ion homeostasis"/>
    <property type="evidence" value="ECO:0007669"/>
    <property type="project" value="TreeGrafter"/>
</dbReference>
<dbReference type="Pfam" id="PF01545">
    <property type="entry name" value="Cation_efflux"/>
    <property type="match status" value="1"/>
</dbReference>
<evidence type="ECO:0000259" key="8">
    <source>
        <dbReference type="Pfam" id="PF01545"/>
    </source>
</evidence>
<gene>
    <name evidence="10" type="ORF">IBLFYP30_02306</name>
</gene>
<dbReference type="GO" id="GO:0015093">
    <property type="term" value="F:ferrous iron transmembrane transporter activity"/>
    <property type="evidence" value="ECO:0007669"/>
    <property type="project" value="TreeGrafter"/>
</dbReference>
<dbReference type="GO" id="GO:0005886">
    <property type="term" value="C:plasma membrane"/>
    <property type="evidence" value="ECO:0007669"/>
    <property type="project" value="TreeGrafter"/>
</dbReference>
<dbReference type="InterPro" id="IPR027469">
    <property type="entry name" value="Cation_efflux_TMD_sf"/>
</dbReference>
<evidence type="ECO:0000256" key="6">
    <source>
        <dbReference type="ARBA" id="ARBA00023136"/>
    </source>
</evidence>
<feature type="domain" description="Cation efflux protein cytoplasmic" evidence="9">
    <location>
        <begin position="211"/>
        <end position="285"/>
    </location>
</feature>
<feature type="transmembrane region" description="Helical" evidence="7">
    <location>
        <begin position="155"/>
        <end position="173"/>
    </location>
</feature>
<dbReference type="PANTHER" id="PTHR43840:SF15">
    <property type="entry name" value="MITOCHONDRIAL METAL TRANSPORTER 1-RELATED"/>
    <property type="match status" value="1"/>
</dbReference>
<evidence type="ECO:0000256" key="3">
    <source>
        <dbReference type="ARBA" id="ARBA00022448"/>
    </source>
</evidence>
<dbReference type="InterPro" id="IPR036837">
    <property type="entry name" value="Cation_efflux_CTD_sf"/>
</dbReference>